<dbReference type="RefSeq" id="WP_349960837.1">
    <property type="nucleotide sequence ID" value="NZ_CP157961.1"/>
</dbReference>
<dbReference type="EMBL" id="CP157961">
    <property type="protein sequence ID" value="XBT96221.1"/>
    <property type="molecule type" value="Genomic_DNA"/>
</dbReference>
<keyword evidence="1" id="KW-0614">Plasmid</keyword>
<accession>A0AAU7S1L2</accession>
<gene>
    <name evidence="1" type="ORF">ABM479_22080</name>
</gene>
<protein>
    <submittedName>
        <fullName evidence="1">Uncharacterized protein</fullName>
    </submittedName>
</protein>
<name>A0AAU7S1L2_9HYPH</name>
<organism evidence="1">
    <name type="scientific">Rhizobium sp. ZPR3</name>
    <dbReference type="NCBI Taxonomy" id="3158967"/>
    <lineage>
        <taxon>Bacteria</taxon>
        <taxon>Pseudomonadati</taxon>
        <taxon>Pseudomonadota</taxon>
        <taxon>Alphaproteobacteria</taxon>
        <taxon>Hyphomicrobiales</taxon>
        <taxon>Rhizobiaceae</taxon>
        <taxon>Rhizobium/Agrobacterium group</taxon>
        <taxon>Rhizobium</taxon>
    </lineage>
</organism>
<dbReference type="AlphaFoldDB" id="A0AAU7S1L2"/>
<proteinExistence type="predicted"/>
<geneLocation type="plasmid" evidence="1">
    <name>unnamed1</name>
</geneLocation>
<reference evidence="1" key="1">
    <citation type="submission" date="2024-06" db="EMBL/GenBank/DDBJ databases">
        <authorList>
            <person name="Li T."/>
            <person name="Gao R."/>
        </authorList>
    </citation>
    <scope>NUCLEOTIDE SEQUENCE</scope>
    <source>
        <strain evidence="1">ZPR3</strain>
        <plasmid evidence="1">unnamed1</plasmid>
    </source>
</reference>
<evidence type="ECO:0000313" key="1">
    <source>
        <dbReference type="EMBL" id="XBT96221.1"/>
    </source>
</evidence>
<sequence length="138" mass="15130">MIWFDALLEKTADDNLLQRCVAVVLNIDACDIDVIHDIGQISDVPVTCLVKSEALDDYAQIISIYHSSDLDPPPILEAAGRLARLLETSLLVANDETANPYSFILMSQFGQASVALVDPDELDKNNRYVITSHTPVSS</sequence>